<gene>
    <name evidence="1" type="ORF">PAQ31011_00684</name>
</gene>
<dbReference type="RefSeq" id="WP_150574463.1">
    <property type="nucleotide sequence ID" value="NZ_CABPSN010000001.1"/>
</dbReference>
<protein>
    <submittedName>
        <fullName evidence="1">Uncharacterized protein</fullName>
    </submittedName>
</protein>
<name>A0A5E4SEE0_9BURK</name>
<dbReference type="EMBL" id="CABPSN010000001">
    <property type="protein sequence ID" value="VVD72528.1"/>
    <property type="molecule type" value="Genomic_DNA"/>
</dbReference>
<reference evidence="1 2" key="1">
    <citation type="submission" date="2019-08" db="EMBL/GenBank/DDBJ databases">
        <authorList>
            <person name="Peeters C."/>
        </authorList>
    </citation>
    <scope>NUCLEOTIDE SEQUENCE [LARGE SCALE GENOMIC DNA]</scope>
    <source>
        <strain evidence="1 2">LMG 31011</strain>
    </source>
</reference>
<keyword evidence="2" id="KW-1185">Reference proteome</keyword>
<dbReference type="OrthoDB" id="8961589at2"/>
<evidence type="ECO:0000313" key="2">
    <source>
        <dbReference type="Proteomes" id="UP000366819"/>
    </source>
</evidence>
<dbReference type="Proteomes" id="UP000366819">
    <property type="component" value="Unassembled WGS sequence"/>
</dbReference>
<sequence length="196" mass="22377">MPVQPYLGKYVVFQGVAQETEAWAPDFHLLCPTSGRRLANRMRIEAIPGYERYTKGLEVGAIYSWKTKREEAVIDEGLGFYSFLAKLALLVGHDWRAENPPGRPGPFFELLRYGLQRAHMSSFVARKLLHDFDDWEARVEAVGDSDFLAQYRKTEALIFSARFGALYFDGVPEPEPYDFRRLTGLIFNGCGDDDQI</sequence>
<proteinExistence type="predicted"/>
<organism evidence="1 2">
    <name type="scientific">Pandoraea aquatica</name>
    <dbReference type="NCBI Taxonomy" id="2508290"/>
    <lineage>
        <taxon>Bacteria</taxon>
        <taxon>Pseudomonadati</taxon>
        <taxon>Pseudomonadota</taxon>
        <taxon>Betaproteobacteria</taxon>
        <taxon>Burkholderiales</taxon>
        <taxon>Burkholderiaceae</taxon>
        <taxon>Pandoraea</taxon>
    </lineage>
</organism>
<accession>A0A5E4SEE0</accession>
<evidence type="ECO:0000313" key="1">
    <source>
        <dbReference type="EMBL" id="VVD72528.1"/>
    </source>
</evidence>
<dbReference type="AlphaFoldDB" id="A0A5E4SEE0"/>